<dbReference type="GO" id="GO:0000145">
    <property type="term" value="C:exocyst"/>
    <property type="evidence" value="ECO:0007669"/>
    <property type="project" value="InterPro"/>
</dbReference>
<evidence type="ECO:0000313" key="9">
    <source>
        <dbReference type="EnsemblMetazoa" id="Aqu2.1.43285_001"/>
    </source>
</evidence>
<sequence length="674" mass="76979">MGISLELVKCREGEKVNEILICSKCCQLLEDPVPLVCGHYACTKCIEESKDKSKKGLCQKCYKQLKREPASEIAAEVKNGLESVSIQCSLGCSKVLNGSCQFQYHISSECQWRLVQCPNKGCQEYVAVKDTNEHYQVCPYGLTQCTVCNAIVSKRDMAGHQAVKRCFEKSIKRERVQSARKLSEELRCHRDMMLKQRHLTDQNERHLIKEHYTQQKEDPNASRRSIQARIGSALVVSDNYSRRKVSQSLSCGNCEGHFLSGRRPSARRHSTAKPCDNCQHWRRWSGPRGWPKSKDKSKKGLCQKCYKQLKREPASEIAGEVKNGLESMSIQCSLGCGKVLNGSRQFQYHISSECQWRLVQCPNKGCQEYVAVKDTNEHYQACPCGLTQCTVCNAIKVSIANSHLIYHLDSGRRDPPLYFEYMIAVANNCHSCIEFTEQLKRTSEIDMGRLTSNIGKLFGDICEKYKSVSFHCCDILITIMFEDLSPVLDGLMTKEQWLNKPMDLVDKIEGTILDYNSDFERLKQNCCTYVIVQTQQRILRFYFESMMKKKIVLKKKENREKAASFIREESEKLGTLYETYTKILKQFAELISSNLDTVPFIIGGLSTNYPEVKFHHVVAVLAMRGDLNKTSVQKLMERTPLTIESGDQDREMSPTRDSKSILSQISVHNPYTLF</sequence>
<keyword evidence="2" id="KW-0813">Transport</keyword>
<organism evidence="9">
    <name type="scientific">Amphimedon queenslandica</name>
    <name type="common">Sponge</name>
    <dbReference type="NCBI Taxonomy" id="400682"/>
    <lineage>
        <taxon>Eukaryota</taxon>
        <taxon>Metazoa</taxon>
        <taxon>Porifera</taxon>
        <taxon>Demospongiae</taxon>
        <taxon>Heteroscleromorpha</taxon>
        <taxon>Haplosclerida</taxon>
        <taxon>Niphatidae</taxon>
        <taxon>Amphimedon</taxon>
    </lineage>
</organism>
<dbReference type="PANTHER" id="PTHR21292">
    <property type="entry name" value="EXOCYST COMPLEX COMPONENT SEC6-RELATED"/>
    <property type="match status" value="1"/>
</dbReference>
<dbReference type="STRING" id="400682.A0A1X7VTW0"/>
<name>A0A1X7VTW0_AMPQE</name>
<dbReference type="PANTHER" id="PTHR21292:SF1">
    <property type="entry name" value="EXOCYST COMPLEX COMPONENT 3"/>
    <property type="match status" value="1"/>
</dbReference>
<reference evidence="9" key="1">
    <citation type="submission" date="2017-05" db="UniProtKB">
        <authorList>
            <consortium name="EnsemblMetazoa"/>
        </authorList>
    </citation>
    <scope>IDENTIFICATION</scope>
</reference>
<dbReference type="SUPFAM" id="SSF57850">
    <property type="entry name" value="RING/U-box"/>
    <property type="match status" value="1"/>
</dbReference>
<evidence type="ECO:0000259" key="8">
    <source>
        <dbReference type="PROSITE" id="PS50089"/>
    </source>
</evidence>
<dbReference type="OrthoDB" id="10047020at2759"/>
<dbReference type="InterPro" id="IPR013083">
    <property type="entry name" value="Znf_RING/FYVE/PHD"/>
</dbReference>
<dbReference type="SUPFAM" id="SSF49599">
    <property type="entry name" value="TRAF domain-like"/>
    <property type="match status" value="2"/>
</dbReference>
<evidence type="ECO:0000256" key="1">
    <source>
        <dbReference type="ARBA" id="ARBA00009447"/>
    </source>
</evidence>
<dbReference type="InterPro" id="IPR042532">
    <property type="entry name" value="EXOC3/Sec6_C"/>
</dbReference>
<dbReference type="EnsemblMetazoa" id="Aqu2.1.43285_001">
    <property type="protein sequence ID" value="Aqu2.1.43285_001"/>
    <property type="gene ID" value="Aqu2.1.43285"/>
</dbReference>
<evidence type="ECO:0000256" key="4">
    <source>
        <dbReference type="ARBA" id="ARBA00022723"/>
    </source>
</evidence>
<dbReference type="Pfam" id="PF02176">
    <property type="entry name" value="zf-TRAF"/>
    <property type="match status" value="1"/>
</dbReference>
<keyword evidence="4" id="KW-0479">Metal-binding</keyword>
<dbReference type="Gene3D" id="3.30.40.10">
    <property type="entry name" value="Zinc/RING finger domain, C3HC4 (zinc finger)"/>
    <property type="match status" value="2"/>
</dbReference>
<evidence type="ECO:0000256" key="2">
    <source>
        <dbReference type="ARBA" id="ARBA00022448"/>
    </source>
</evidence>
<feature type="domain" description="RING-type" evidence="8">
    <location>
        <begin position="22"/>
        <end position="61"/>
    </location>
</feature>
<dbReference type="GO" id="GO:0000149">
    <property type="term" value="F:SNARE binding"/>
    <property type="evidence" value="ECO:0007669"/>
    <property type="project" value="TreeGrafter"/>
</dbReference>
<dbReference type="PROSITE" id="PS50089">
    <property type="entry name" value="ZF_RING_2"/>
    <property type="match status" value="1"/>
</dbReference>
<protein>
    <recommendedName>
        <fullName evidence="8">RING-type domain-containing protein</fullName>
    </recommendedName>
</protein>
<evidence type="ECO:0000256" key="6">
    <source>
        <dbReference type="ARBA" id="ARBA00022833"/>
    </source>
</evidence>
<dbReference type="GO" id="GO:0051601">
    <property type="term" value="P:exocyst localization"/>
    <property type="evidence" value="ECO:0007669"/>
    <property type="project" value="TreeGrafter"/>
</dbReference>
<dbReference type="Pfam" id="PF06046">
    <property type="entry name" value="Sec6"/>
    <property type="match status" value="1"/>
</dbReference>
<dbReference type="InterPro" id="IPR001841">
    <property type="entry name" value="Znf_RING"/>
</dbReference>
<dbReference type="Gene3D" id="1.10.357.50">
    <property type="match status" value="1"/>
</dbReference>
<keyword evidence="6" id="KW-0862">Zinc</keyword>
<accession>A0A1X7VTW0</accession>
<dbReference type="InterPro" id="IPR010326">
    <property type="entry name" value="EXOC3/Sec6"/>
</dbReference>
<evidence type="ECO:0000256" key="3">
    <source>
        <dbReference type="ARBA" id="ARBA00022483"/>
    </source>
</evidence>
<dbReference type="InParanoid" id="A0A1X7VTW0"/>
<evidence type="ECO:0000256" key="7">
    <source>
        <dbReference type="PROSITE-ProRule" id="PRU00175"/>
    </source>
</evidence>
<keyword evidence="3" id="KW-0268">Exocytosis</keyword>
<dbReference type="InterPro" id="IPR001293">
    <property type="entry name" value="Znf_TRAF"/>
</dbReference>
<keyword evidence="5 7" id="KW-0863">Zinc-finger</keyword>
<comment type="similarity">
    <text evidence="1">Belongs to the SEC6 family.</text>
</comment>
<dbReference type="GO" id="GO:0006887">
    <property type="term" value="P:exocytosis"/>
    <property type="evidence" value="ECO:0007669"/>
    <property type="project" value="UniProtKB-KW"/>
</dbReference>
<dbReference type="eggNOG" id="KOG2286">
    <property type="taxonomic scope" value="Eukaryota"/>
</dbReference>
<proteinExistence type="inferred from homology"/>
<dbReference type="AlphaFoldDB" id="A0A1X7VTW0"/>
<dbReference type="Gene3D" id="1.10.357.70">
    <property type="entry name" value="Exocyst complex component Sec6, C-terminal domain"/>
    <property type="match status" value="1"/>
</dbReference>
<evidence type="ECO:0000256" key="5">
    <source>
        <dbReference type="ARBA" id="ARBA00022771"/>
    </source>
</evidence>
<dbReference type="GO" id="GO:0008270">
    <property type="term" value="F:zinc ion binding"/>
    <property type="evidence" value="ECO:0007669"/>
    <property type="project" value="UniProtKB-KW"/>
</dbReference>